<keyword evidence="2" id="KW-1185">Reference proteome</keyword>
<reference evidence="1" key="1">
    <citation type="submission" date="2019-10" db="EMBL/GenBank/DDBJ databases">
        <authorList>
            <consortium name="DOE Joint Genome Institute"/>
            <person name="Kuo A."/>
            <person name="Miyauchi S."/>
            <person name="Kiss E."/>
            <person name="Drula E."/>
            <person name="Kohler A."/>
            <person name="Sanchez-Garcia M."/>
            <person name="Andreopoulos B."/>
            <person name="Barry K.W."/>
            <person name="Bonito G."/>
            <person name="Buee M."/>
            <person name="Carver A."/>
            <person name="Chen C."/>
            <person name="Cichocki N."/>
            <person name="Clum A."/>
            <person name="Culley D."/>
            <person name="Crous P.W."/>
            <person name="Fauchery L."/>
            <person name="Girlanda M."/>
            <person name="Hayes R."/>
            <person name="Keri Z."/>
            <person name="Labutti K."/>
            <person name="Lipzen A."/>
            <person name="Lombard V."/>
            <person name="Magnuson J."/>
            <person name="Maillard F."/>
            <person name="Morin E."/>
            <person name="Murat C."/>
            <person name="Nolan M."/>
            <person name="Ohm R."/>
            <person name="Pangilinan J."/>
            <person name="Pereira M."/>
            <person name="Perotto S."/>
            <person name="Peter M."/>
            <person name="Riley R."/>
            <person name="Sitrit Y."/>
            <person name="Stielow B."/>
            <person name="Szollosi G."/>
            <person name="Zifcakova L."/>
            <person name="Stursova M."/>
            <person name="Spatafora J.W."/>
            <person name="Tedersoo L."/>
            <person name="Vaario L.-M."/>
            <person name="Yamada A."/>
            <person name="Yan M."/>
            <person name="Wang P."/>
            <person name="Xu J."/>
            <person name="Bruns T."/>
            <person name="Baldrian P."/>
            <person name="Vilgalys R."/>
            <person name="Henrissat B."/>
            <person name="Grigoriev I.V."/>
            <person name="Hibbett D."/>
            <person name="Nagy L.G."/>
            <person name="Martin F.M."/>
        </authorList>
    </citation>
    <scope>NUCLEOTIDE SEQUENCE</scope>
    <source>
        <strain evidence="1">P2</strain>
    </source>
</reference>
<comment type="caution">
    <text evidence="1">The sequence shown here is derived from an EMBL/GenBank/DDBJ whole genome shotgun (WGS) entry which is preliminary data.</text>
</comment>
<accession>A0ACB6ZHJ9</accession>
<evidence type="ECO:0000313" key="2">
    <source>
        <dbReference type="Proteomes" id="UP000886501"/>
    </source>
</evidence>
<proteinExistence type="predicted"/>
<reference evidence="1" key="2">
    <citation type="journal article" date="2020" name="Nat. Commun.">
        <title>Large-scale genome sequencing of mycorrhizal fungi provides insights into the early evolution of symbiotic traits.</title>
        <authorList>
            <person name="Miyauchi S."/>
            <person name="Kiss E."/>
            <person name="Kuo A."/>
            <person name="Drula E."/>
            <person name="Kohler A."/>
            <person name="Sanchez-Garcia M."/>
            <person name="Morin E."/>
            <person name="Andreopoulos B."/>
            <person name="Barry K.W."/>
            <person name="Bonito G."/>
            <person name="Buee M."/>
            <person name="Carver A."/>
            <person name="Chen C."/>
            <person name="Cichocki N."/>
            <person name="Clum A."/>
            <person name="Culley D."/>
            <person name="Crous P.W."/>
            <person name="Fauchery L."/>
            <person name="Girlanda M."/>
            <person name="Hayes R.D."/>
            <person name="Keri Z."/>
            <person name="LaButti K."/>
            <person name="Lipzen A."/>
            <person name="Lombard V."/>
            <person name="Magnuson J."/>
            <person name="Maillard F."/>
            <person name="Murat C."/>
            <person name="Nolan M."/>
            <person name="Ohm R.A."/>
            <person name="Pangilinan J."/>
            <person name="Pereira M.F."/>
            <person name="Perotto S."/>
            <person name="Peter M."/>
            <person name="Pfister S."/>
            <person name="Riley R."/>
            <person name="Sitrit Y."/>
            <person name="Stielow J.B."/>
            <person name="Szollosi G."/>
            <person name="Zifcakova L."/>
            <person name="Stursova M."/>
            <person name="Spatafora J.W."/>
            <person name="Tedersoo L."/>
            <person name="Vaario L.M."/>
            <person name="Yamada A."/>
            <person name="Yan M."/>
            <person name="Wang P."/>
            <person name="Xu J."/>
            <person name="Bruns T."/>
            <person name="Baldrian P."/>
            <person name="Vilgalys R."/>
            <person name="Dunand C."/>
            <person name="Henrissat B."/>
            <person name="Grigoriev I.V."/>
            <person name="Hibbett D."/>
            <person name="Nagy L.G."/>
            <person name="Martin F.M."/>
        </authorList>
    </citation>
    <scope>NUCLEOTIDE SEQUENCE</scope>
    <source>
        <strain evidence="1">P2</strain>
    </source>
</reference>
<name>A0ACB6ZHJ9_THEGA</name>
<sequence>MTNQPAGPLVRDIHRILEYEVQFSGTFALSMVIPGCPNPGLDVDGVGRVALPLTDQTAKVIASVGDQAPYGHGMDTIVDTTVRDTIQIDASKIHFANPKWTPAIQKWVEGEVWSGLGCAPFTSPPRCEPYKLLLYKPGAHTEKAPGMFATLVVILPSEFTGGEIHVSHGGESKVFDNAKDSAFETTILAWYTDVTHEVKEITSGYRFALSYHLIDTSPGINPPHLPGSDSSLQHLRGIFSKWSNDEYPSLEVNQAVAYGFTHLYSDASLQEGILKGKDHHIASVIKHAGDTEGVLVLMGWLNVHVEGWTGDDGWQTYQGRGDLGPEYGPAIGTHDSPVMSHVNEANMWVDGIRDMQGKKIEVAKIELDCDSILPYRAFSGVESDESKLHKGYWGNEGATVEFMYKRAALVMFPKEKQLSLMLSAGGAIWALKELERSKSEGPSKENREIIDFLARQERKDVMATILKIAIEWNDAIVWGRVIERNPKFFLEQNGYKDLYSGWQAFKFDGVRQTFEKLFQERGWLQQASIRFLLFVKEKLPFSKDPQKDEWISTQATRAMETFDPDGGSNSGVMDVVRWKGLHFASSVVLPRFHNKRVELGHIAGFAIELIKHTEELIALPQAEGQTANNAELLNHILDEILLAAIPRVFTRRSYDWPDAVSSLLSICIPGKRMKAYGDLLDLVSCPSEQPFYNQYLDLYTKMIPNLVKLLREHGIDVSSSPSRKFFRYIIGMYLQDILGSREGSPFLKFSMLTCGHEVCSQVNDFLRSEETRMRVEIEEDGVKRCRYRLFECRGEYWKRPPCMELTKNHEALAAQHWSVRLADAQELLKTIGMDEEISRIMGERYSDVEKALEGSQAFVIAGTQRELETEDSMVGIE</sequence>
<dbReference type="EMBL" id="MU118005">
    <property type="protein sequence ID" value="KAF9648915.1"/>
    <property type="molecule type" value="Genomic_DNA"/>
</dbReference>
<dbReference type="Proteomes" id="UP000886501">
    <property type="component" value="Unassembled WGS sequence"/>
</dbReference>
<organism evidence="1 2">
    <name type="scientific">Thelephora ganbajun</name>
    <name type="common">Ganba fungus</name>
    <dbReference type="NCBI Taxonomy" id="370292"/>
    <lineage>
        <taxon>Eukaryota</taxon>
        <taxon>Fungi</taxon>
        <taxon>Dikarya</taxon>
        <taxon>Basidiomycota</taxon>
        <taxon>Agaricomycotina</taxon>
        <taxon>Agaricomycetes</taxon>
        <taxon>Thelephorales</taxon>
        <taxon>Thelephoraceae</taxon>
        <taxon>Thelephora</taxon>
    </lineage>
</organism>
<protein>
    <submittedName>
        <fullName evidence="1">Uncharacterized protein</fullName>
    </submittedName>
</protein>
<evidence type="ECO:0000313" key="1">
    <source>
        <dbReference type="EMBL" id="KAF9648915.1"/>
    </source>
</evidence>
<gene>
    <name evidence="1" type="ORF">BDM02DRAFT_3114608</name>
</gene>